<organism evidence="1">
    <name type="scientific">Geoalkalibacter subterraneus</name>
    <dbReference type="NCBI Taxonomy" id="483547"/>
    <lineage>
        <taxon>Bacteria</taxon>
        <taxon>Pseudomonadati</taxon>
        <taxon>Thermodesulfobacteriota</taxon>
        <taxon>Desulfuromonadia</taxon>
        <taxon>Desulfuromonadales</taxon>
        <taxon>Geoalkalibacteraceae</taxon>
        <taxon>Geoalkalibacter</taxon>
    </lineage>
</organism>
<name>A0A831LPS6_9BACT</name>
<feature type="non-terminal residue" evidence="1">
    <location>
        <position position="150"/>
    </location>
</feature>
<dbReference type="Proteomes" id="UP000886162">
    <property type="component" value="Unassembled WGS sequence"/>
</dbReference>
<sequence length="150" mass="16867">MNRVDFLLDADELAPVIRALQDALTRRPNPEGEPHFDLQTALDSCDEYFESVRELTEATGRLSTHDLLQAANGMSSGYRCFWERPFPRGLEMGQPLFSAVLERPMRDLLRTLQSLIEAESGDSLGEPLITLDAEEELNCFNSWLDGLAAH</sequence>
<evidence type="ECO:0000313" key="1">
    <source>
        <dbReference type="EMBL" id="HDR46284.1"/>
    </source>
</evidence>
<comment type="caution">
    <text evidence="1">The sequence shown here is derived from an EMBL/GenBank/DDBJ whole genome shotgun (WGS) entry which is preliminary data.</text>
</comment>
<protein>
    <submittedName>
        <fullName evidence="1">Uncharacterized protein</fullName>
    </submittedName>
</protein>
<accession>A0A831LPS6</accession>
<dbReference type="AlphaFoldDB" id="A0A831LPS6"/>
<dbReference type="EMBL" id="DSDO01000077">
    <property type="protein sequence ID" value="HDR46284.1"/>
    <property type="molecule type" value="Genomic_DNA"/>
</dbReference>
<proteinExistence type="predicted"/>
<gene>
    <name evidence="1" type="ORF">ENN94_01135</name>
</gene>
<reference evidence="1" key="1">
    <citation type="journal article" date="2020" name="mSystems">
        <title>Genome- and Community-Level Interaction Insights into Carbon Utilization and Element Cycling Functions of Hydrothermarchaeota in Hydrothermal Sediment.</title>
        <authorList>
            <person name="Zhou Z."/>
            <person name="Liu Y."/>
            <person name="Xu W."/>
            <person name="Pan J."/>
            <person name="Luo Z.H."/>
            <person name="Li M."/>
        </authorList>
    </citation>
    <scope>NUCLEOTIDE SEQUENCE [LARGE SCALE GENOMIC DNA]</scope>
    <source>
        <strain evidence="1">SpSt-1220</strain>
    </source>
</reference>